<reference evidence="1 3" key="1">
    <citation type="submission" date="2020-01" db="EMBL/GenBank/DDBJ databases">
        <title>Insect and environment-associated Actinomycetes.</title>
        <authorList>
            <person name="Currrie C."/>
            <person name="Chevrette M."/>
            <person name="Carlson C."/>
            <person name="Stubbendieck R."/>
            <person name="Wendt-Pienkowski E."/>
        </authorList>
    </citation>
    <scope>NUCLEOTIDE SEQUENCE [LARGE SCALE GENOMIC DNA]</scope>
    <source>
        <strain evidence="1 3">SID10258</strain>
    </source>
</reference>
<comment type="caution">
    <text evidence="1">The sequence shown here is derived from an EMBL/GenBank/DDBJ whole genome shotgun (WGS) entry which is preliminary data.</text>
</comment>
<evidence type="ECO:0000313" key="1">
    <source>
        <dbReference type="EMBL" id="NEA21603.1"/>
    </source>
</evidence>
<sequence>MANSLSELHAPFVEWVYDQSDDAPAGAVDFREFSETHGLDLNASFELLRQCTERGFVDRRHSTLGIPMANLTNYGREWVETRRRRRGDKVQRKIAARNGLLVWLWEQKEAGIGFPVVDDFRKTTRAEFEGDIFTEDEIDRVAASLEQRGLIHGVKAAQRRGPLRAETTDEGDRCVEQYSGDVMAYEQAKHKSGPTFVFGGDNKGNVSAGDHNTLNSTVFEADGTAEVMKLVEQYRQAKPTIALPAEAEAEVVETMDELEREVNSANPDVGKIRRGLQIVGAHLNTAAAGALGNLIAVGALELAASLG</sequence>
<proteinExistence type="predicted"/>
<name>A0A6L9QAG1_9ACTN</name>
<gene>
    <name evidence="1" type="ORF">G3I70_03685</name>
    <name evidence="2" type="ORF">G3I70_08675</name>
</gene>
<dbReference type="EMBL" id="JAAGLI010000213">
    <property type="protein sequence ID" value="NEA22563.1"/>
    <property type="molecule type" value="Genomic_DNA"/>
</dbReference>
<evidence type="ECO:0000313" key="3">
    <source>
        <dbReference type="Proteomes" id="UP000475532"/>
    </source>
</evidence>
<protein>
    <submittedName>
        <fullName evidence="1">Uncharacterized protein</fullName>
    </submittedName>
</protein>
<dbReference type="EMBL" id="JAAGLI010000093">
    <property type="protein sequence ID" value="NEA21603.1"/>
    <property type="molecule type" value="Genomic_DNA"/>
</dbReference>
<evidence type="ECO:0000313" key="2">
    <source>
        <dbReference type="EMBL" id="NEA22563.1"/>
    </source>
</evidence>
<organism evidence="1 3">
    <name type="scientific">Actinomadura bangladeshensis</name>
    <dbReference type="NCBI Taxonomy" id="453573"/>
    <lineage>
        <taxon>Bacteria</taxon>
        <taxon>Bacillati</taxon>
        <taxon>Actinomycetota</taxon>
        <taxon>Actinomycetes</taxon>
        <taxon>Streptosporangiales</taxon>
        <taxon>Thermomonosporaceae</taxon>
        <taxon>Actinomadura</taxon>
    </lineage>
</organism>
<accession>A0A6L9QAG1</accession>
<dbReference type="RefSeq" id="WP_163053228.1">
    <property type="nucleotide sequence ID" value="NZ_JAAGLI010000093.1"/>
</dbReference>
<dbReference type="AlphaFoldDB" id="A0A6L9QAG1"/>
<dbReference type="Proteomes" id="UP000475532">
    <property type="component" value="Unassembled WGS sequence"/>
</dbReference>